<reference evidence="2 3" key="1">
    <citation type="journal article" date="2023" name="Hortic Res">
        <title>Pangenome of water caltrop reveals structural variations and asymmetric subgenome divergence after allopolyploidization.</title>
        <authorList>
            <person name="Zhang X."/>
            <person name="Chen Y."/>
            <person name="Wang L."/>
            <person name="Yuan Y."/>
            <person name="Fang M."/>
            <person name="Shi L."/>
            <person name="Lu R."/>
            <person name="Comes H.P."/>
            <person name="Ma Y."/>
            <person name="Chen Y."/>
            <person name="Huang G."/>
            <person name="Zhou Y."/>
            <person name="Zheng Z."/>
            <person name="Qiu Y."/>
        </authorList>
    </citation>
    <scope>NUCLEOTIDE SEQUENCE [LARGE SCALE GENOMIC DNA]</scope>
    <source>
        <tissue evidence="2">Roots</tissue>
    </source>
</reference>
<gene>
    <name evidence="2" type="ORF">SAY87_028955</name>
</gene>
<comment type="caution">
    <text evidence="2">The sequence shown here is derived from an EMBL/GenBank/DDBJ whole genome shotgun (WGS) entry which is preliminary data.</text>
</comment>
<accession>A0AAN7KVQ4</accession>
<proteinExistence type="predicted"/>
<keyword evidence="3" id="KW-1185">Reference proteome</keyword>
<evidence type="ECO:0000256" key="1">
    <source>
        <dbReference type="SAM" id="MobiDB-lite"/>
    </source>
</evidence>
<dbReference type="EMBL" id="JAXIOK010000004">
    <property type="protein sequence ID" value="KAK4773936.1"/>
    <property type="molecule type" value="Genomic_DNA"/>
</dbReference>
<sequence length="291" mass="32020">METPNSAVRRITRSQAAASNNKSMPISKLCQDLDQALLSKSRKEAKGGKRQDQQQERNEHPALVDITNSSPIVGLATGSLVTPSSSFAKKRVSRGEAMMTPGSGEALLRGQVKTLLQKVEEEAALSRVSLERRRPIFPYLHGGGLVSSPMGLLLAPTPVNTPQALSLSEDETAKNDQEELISQTCVMEEIFERQDAQRRSLLNRSLLLDLDCEDHDDKKSLTDDDNSSVWSVQVNASAGNESFQEEEDDDDDAYVHEVWTGVKNMSITAVKFEGKHTRFVYNSDDGLAAET</sequence>
<dbReference type="PANTHER" id="PTHR47512">
    <property type="entry name" value="EXPRESSED PROTEIN"/>
    <property type="match status" value="1"/>
</dbReference>
<feature type="compositionally biased region" description="Polar residues" evidence="1">
    <location>
        <begin position="13"/>
        <end position="24"/>
    </location>
</feature>
<organism evidence="2 3">
    <name type="scientific">Trapa incisa</name>
    <dbReference type="NCBI Taxonomy" id="236973"/>
    <lineage>
        <taxon>Eukaryota</taxon>
        <taxon>Viridiplantae</taxon>
        <taxon>Streptophyta</taxon>
        <taxon>Embryophyta</taxon>
        <taxon>Tracheophyta</taxon>
        <taxon>Spermatophyta</taxon>
        <taxon>Magnoliopsida</taxon>
        <taxon>eudicotyledons</taxon>
        <taxon>Gunneridae</taxon>
        <taxon>Pentapetalae</taxon>
        <taxon>rosids</taxon>
        <taxon>malvids</taxon>
        <taxon>Myrtales</taxon>
        <taxon>Lythraceae</taxon>
        <taxon>Trapa</taxon>
    </lineage>
</organism>
<feature type="compositionally biased region" description="Basic and acidic residues" evidence="1">
    <location>
        <begin position="41"/>
        <end position="62"/>
    </location>
</feature>
<feature type="region of interest" description="Disordered" evidence="1">
    <location>
        <begin position="1"/>
        <end position="65"/>
    </location>
</feature>
<dbReference type="AlphaFoldDB" id="A0AAN7KVQ4"/>
<evidence type="ECO:0000313" key="3">
    <source>
        <dbReference type="Proteomes" id="UP001345219"/>
    </source>
</evidence>
<dbReference type="PANTHER" id="PTHR47512:SF3">
    <property type="entry name" value="CHALCONE-FLAVONONE ISOMERASE FAMILY PROTEIN"/>
    <property type="match status" value="1"/>
</dbReference>
<evidence type="ECO:0000313" key="2">
    <source>
        <dbReference type="EMBL" id="KAK4773936.1"/>
    </source>
</evidence>
<dbReference type="Proteomes" id="UP001345219">
    <property type="component" value="Chromosome 22"/>
</dbReference>
<protein>
    <submittedName>
        <fullName evidence="2">Uncharacterized protein</fullName>
    </submittedName>
</protein>
<name>A0AAN7KVQ4_9MYRT</name>